<gene>
    <name evidence="2" type="ORF">CHC_T00001346001</name>
</gene>
<protein>
    <submittedName>
        <fullName evidence="2">Uncharacterized protein</fullName>
    </submittedName>
</protein>
<dbReference type="EMBL" id="HG001459">
    <property type="protein sequence ID" value="CDF32105.1"/>
    <property type="molecule type" value="Genomic_DNA"/>
</dbReference>
<evidence type="ECO:0000313" key="3">
    <source>
        <dbReference type="Proteomes" id="UP000012073"/>
    </source>
</evidence>
<feature type="region of interest" description="Disordered" evidence="1">
    <location>
        <begin position="1"/>
        <end position="23"/>
    </location>
</feature>
<evidence type="ECO:0000256" key="1">
    <source>
        <dbReference type="SAM" id="MobiDB-lite"/>
    </source>
</evidence>
<keyword evidence="3" id="KW-1185">Reference proteome</keyword>
<accession>R7Q3P9</accession>
<proteinExistence type="predicted"/>
<dbReference type="GeneID" id="17319479"/>
<feature type="compositionally biased region" description="Basic and acidic residues" evidence="1">
    <location>
        <begin position="12"/>
        <end position="22"/>
    </location>
</feature>
<dbReference type="RefSeq" id="XP_005711770.1">
    <property type="nucleotide sequence ID" value="XM_005711713.1"/>
</dbReference>
<dbReference type="Proteomes" id="UP000012073">
    <property type="component" value="Unassembled WGS sequence"/>
</dbReference>
<dbReference type="AlphaFoldDB" id="R7Q3P9"/>
<evidence type="ECO:0000313" key="2">
    <source>
        <dbReference type="EMBL" id="CDF32105.1"/>
    </source>
</evidence>
<organism evidence="2 3">
    <name type="scientific">Chondrus crispus</name>
    <name type="common">Carrageen Irish moss</name>
    <name type="synonym">Polymorpha crispa</name>
    <dbReference type="NCBI Taxonomy" id="2769"/>
    <lineage>
        <taxon>Eukaryota</taxon>
        <taxon>Rhodophyta</taxon>
        <taxon>Florideophyceae</taxon>
        <taxon>Rhodymeniophycidae</taxon>
        <taxon>Gigartinales</taxon>
        <taxon>Gigartinaceae</taxon>
        <taxon>Chondrus</taxon>
    </lineage>
</organism>
<dbReference type="Gramene" id="CDF32105">
    <property type="protein sequence ID" value="CDF32105"/>
    <property type="gene ID" value="CHC_T00001346001"/>
</dbReference>
<sequence length="119" mass="12894">MMGEPRASKMVRKPETAAEKVSMRMSPLWKDQVSCSSDSVRASLNLRLIGEKGVSMVESISPETENSAGVLVELEELAVGEVRVVVVIAALDIVARGEDKRNKRRWVQGVGGGRSPCGR</sequence>
<reference evidence="3" key="1">
    <citation type="journal article" date="2013" name="Proc. Natl. Acad. Sci. U.S.A.">
        <title>Genome structure and metabolic features in the red seaweed Chondrus crispus shed light on evolution of the Archaeplastida.</title>
        <authorList>
            <person name="Collen J."/>
            <person name="Porcel B."/>
            <person name="Carre W."/>
            <person name="Ball S.G."/>
            <person name="Chaparro C."/>
            <person name="Tonon T."/>
            <person name="Barbeyron T."/>
            <person name="Michel G."/>
            <person name="Noel B."/>
            <person name="Valentin K."/>
            <person name="Elias M."/>
            <person name="Artiguenave F."/>
            <person name="Arun A."/>
            <person name="Aury J.M."/>
            <person name="Barbosa-Neto J.F."/>
            <person name="Bothwell J.H."/>
            <person name="Bouget F.Y."/>
            <person name="Brillet L."/>
            <person name="Cabello-Hurtado F."/>
            <person name="Capella-Gutierrez S."/>
            <person name="Charrier B."/>
            <person name="Cladiere L."/>
            <person name="Cock J.M."/>
            <person name="Coelho S.M."/>
            <person name="Colleoni C."/>
            <person name="Czjzek M."/>
            <person name="Da Silva C."/>
            <person name="Delage L."/>
            <person name="Denoeud F."/>
            <person name="Deschamps P."/>
            <person name="Dittami S.M."/>
            <person name="Gabaldon T."/>
            <person name="Gachon C.M."/>
            <person name="Groisillier A."/>
            <person name="Herve C."/>
            <person name="Jabbari K."/>
            <person name="Katinka M."/>
            <person name="Kloareg B."/>
            <person name="Kowalczyk N."/>
            <person name="Labadie K."/>
            <person name="Leblanc C."/>
            <person name="Lopez P.J."/>
            <person name="McLachlan D.H."/>
            <person name="Meslet-Cladiere L."/>
            <person name="Moustafa A."/>
            <person name="Nehr Z."/>
            <person name="Nyvall Collen P."/>
            <person name="Panaud O."/>
            <person name="Partensky F."/>
            <person name="Poulain J."/>
            <person name="Rensing S.A."/>
            <person name="Rousvoal S."/>
            <person name="Samson G."/>
            <person name="Symeonidi A."/>
            <person name="Weissenbach J."/>
            <person name="Zambounis A."/>
            <person name="Wincker P."/>
            <person name="Boyen C."/>
        </authorList>
    </citation>
    <scope>NUCLEOTIDE SEQUENCE [LARGE SCALE GENOMIC DNA]</scope>
    <source>
        <strain evidence="3">cv. Stackhouse</strain>
    </source>
</reference>
<dbReference type="KEGG" id="ccp:CHC_T00001346001"/>
<name>R7Q3P9_CHOCR</name>